<evidence type="ECO:0000259" key="2">
    <source>
        <dbReference type="Pfam" id="PF01569"/>
    </source>
</evidence>
<evidence type="ECO:0000256" key="1">
    <source>
        <dbReference type="SAM" id="Phobius"/>
    </source>
</evidence>
<keyword evidence="4" id="KW-1185">Reference proteome</keyword>
<organism evidence="3 4">
    <name type="scientific">Azorhizobium oxalatiphilum</name>
    <dbReference type="NCBI Taxonomy" id="980631"/>
    <lineage>
        <taxon>Bacteria</taxon>
        <taxon>Pseudomonadati</taxon>
        <taxon>Pseudomonadota</taxon>
        <taxon>Alphaproteobacteria</taxon>
        <taxon>Hyphomicrobiales</taxon>
        <taxon>Xanthobacteraceae</taxon>
        <taxon>Azorhizobium</taxon>
    </lineage>
</organism>
<evidence type="ECO:0000313" key="4">
    <source>
        <dbReference type="Proteomes" id="UP000606044"/>
    </source>
</evidence>
<protein>
    <submittedName>
        <fullName evidence="3">Phosphatase PAP2 family protein</fullName>
    </submittedName>
</protein>
<sequence>MRWLVFLTLIAGATVAILFTLFPALDLTITAWFWDAAHKTFPIGATTWGKTLRQAGNIIPWVICAPAFAALVLKLLFPGKPMFMPSRAALLLALAMALGPGLLVNSVLKEHWGRPRPVHVEEFNGKLAFTPWYSTDGTCPGNCSFVSGEGALGFWMVAPASLVTGPLQPVALGAAVLFGLAAGGLRIAFGGHFFTDTLFSGVLVILLIVALRWWLFERRGAPTDAQAEAAVARTGRALHRLVALGGRGIAHGARAAARAAALVGRMIARYLPRRGAGL</sequence>
<reference evidence="3" key="2">
    <citation type="submission" date="2020-09" db="EMBL/GenBank/DDBJ databases">
        <authorList>
            <person name="Sun Q."/>
            <person name="Sedlacek I."/>
        </authorList>
    </citation>
    <scope>NUCLEOTIDE SEQUENCE</scope>
    <source>
        <strain evidence="3">CCM 7897</strain>
    </source>
</reference>
<dbReference type="Pfam" id="PF01569">
    <property type="entry name" value="PAP2"/>
    <property type="match status" value="1"/>
</dbReference>
<dbReference type="AlphaFoldDB" id="A0A917BL77"/>
<name>A0A917BL77_9HYPH</name>
<keyword evidence="1" id="KW-0812">Transmembrane</keyword>
<keyword evidence="1" id="KW-0472">Membrane</keyword>
<feature type="domain" description="Phosphatidic acid phosphatase type 2/haloperoxidase" evidence="2">
    <location>
        <begin position="90"/>
        <end position="218"/>
    </location>
</feature>
<accession>A0A917BL77</accession>
<proteinExistence type="predicted"/>
<dbReference type="Proteomes" id="UP000606044">
    <property type="component" value="Unassembled WGS sequence"/>
</dbReference>
<keyword evidence="1" id="KW-1133">Transmembrane helix</keyword>
<feature type="transmembrane region" description="Helical" evidence="1">
    <location>
        <begin position="170"/>
        <end position="189"/>
    </location>
</feature>
<evidence type="ECO:0000313" key="3">
    <source>
        <dbReference type="EMBL" id="GGF48651.1"/>
    </source>
</evidence>
<dbReference type="InterPro" id="IPR036938">
    <property type="entry name" value="PAP2/HPO_sf"/>
</dbReference>
<dbReference type="SUPFAM" id="SSF48317">
    <property type="entry name" value="Acid phosphatase/Vanadium-dependent haloperoxidase"/>
    <property type="match status" value="1"/>
</dbReference>
<dbReference type="EMBL" id="BMCT01000001">
    <property type="protein sequence ID" value="GGF48651.1"/>
    <property type="molecule type" value="Genomic_DNA"/>
</dbReference>
<feature type="transmembrane region" description="Helical" evidence="1">
    <location>
        <begin position="89"/>
        <end position="108"/>
    </location>
</feature>
<comment type="caution">
    <text evidence="3">The sequence shown here is derived from an EMBL/GenBank/DDBJ whole genome shotgun (WGS) entry which is preliminary data.</text>
</comment>
<dbReference type="InterPro" id="IPR000326">
    <property type="entry name" value="PAP2/HPO"/>
</dbReference>
<dbReference type="RefSeq" id="WP_188575070.1">
    <property type="nucleotide sequence ID" value="NZ_BMCT01000001.1"/>
</dbReference>
<feature type="transmembrane region" description="Helical" evidence="1">
    <location>
        <begin position="198"/>
        <end position="216"/>
    </location>
</feature>
<reference evidence="3" key="1">
    <citation type="journal article" date="2014" name="Int. J. Syst. Evol. Microbiol.">
        <title>Complete genome sequence of Corynebacterium casei LMG S-19264T (=DSM 44701T), isolated from a smear-ripened cheese.</title>
        <authorList>
            <consortium name="US DOE Joint Genome Institute (JGI-PGF)"/>
            <person name="Walter F."/>
            <person name="Albersmeier A."/>
            <person name="Kalinowski J."/>
            <person name="Ruckert C."/>
        </authorList>
    </citation>
    <scope>NUCLEOTIDE SEQUENCE</scope>
    <source>
        <strain evidence="3">CCM 7897</strain>
    </source>
</reference>
<dbReference type="Gene3D" id="1.20.144.10">
    <property type="entry name" value="Phosphatidic acid phosphatase type 2/haloperoxidase"/>
    <property type="match status" value="1"/>
</dbReference>
<gene>
    <name evidence="3" type="ORF">GCM10007301_04930</name>
</gene>
<dbReference type="CDD" id="cd03396">
    <property type="entry name" value="PAP2_like_6"/>
    <property type="match status" value="1"/>
</dbReference>
<feature type="transmembrane region" description="Helical" evidence="1">
    <location>
        <begin position="58"/>
        <end position="77"/>
    </location>
</feature>